<dbReference type="Proteomes" id="UP001240447">
    <property type="component" value="Unassembled WGS sequence"/>
</dbReference>
<protein>
    <recommendedName>
        <fullName evidence="11">Hydroxyethylthiazole kinase</fullName>
        <ecNumber evidence="11">2.7.1.50</ecNumber>
    </recommendedName>
    <alternativeName>
        <fullName evidence="11">4-methyl-5-beta-hydroxyethylthiazole kinase</fullName>
        <shortName evidence="11">TH kinase</shortName>
        <shortName evidence="11">Thz kinase</shortName>
    </alternativeName>
</protein>
<comment type="caution">
    <text evidence="12">The sequence shown here is derived from an EMBL/GenBank/DDBJ whole genome shotgun (WGS) entry which is preliminary data.</text>
</comment>
<comment type="catalytic activity">
    <reaction evidence="1 11">
        <text>5-(2-hydroxyethyl)-4-methylthiazole + ATP = 4-methyl-5-(2-phosphooxyethyl)-thiazole + ADP + H(+)</text>
        <dbReference type="Rhea" id="RHEA:24212"/>
        <dbReference type="ChEBI" id="CHEBI:15378"/>
        <dbReference type="ChEBI" id="CHEBI:17957"/>
        <dbReference type="ChEBI" id="CHEBI:30616"/>
        <dbReference type="ChEBI" id="CHEBI:58296"/>
        <dbReference type="ChEBI" id="CHEBI:456216"/>
        <dbReference type="EC" id="2.7.1.50"/>
    </reaction>
</comment>
<keyword evidence="9 11" id="KW-0460">Magnesium</keyword>
<comment type="cofactor">
    <cofactor evidence="2 11">
        <name>Mg(2+)</name>
        <dbReference type="ChEBI" id="CHEBI:18420"/>
    </cofactor>
</comment>
<gene>
    <name evidence="11" type="primary">thiM</name>
    <name evidence="12" type="ORF">J2S59_002107</name>
</gene>
<dbReference type="CDD" id="cd01170">
    <property type="entry name" value="THZ_kinase"/>
    <property type="match status" value="1"/>
</dbReference>
<keyword evidence="8 11" id="KW-0067">ATP-binding</keyword>
<evidence type="ECO:0000256" key="1">
    <source>
        <dbReference type="ARBA" id="ARBA00001771"/>
    </source>
</evidence>
<keyword evidence="6 11" id="KW-0547">Nucleotide-binding</keyword>
<evidence type="ECO:0000256" key="9">
    <source>
        <dbReference type="ARBA" id="ARBA00022842"/>
    </source>
</evidence>
<name>A0ABT9NPH8_9ACTN</name>
<dbReference type="Gene3D" id="3.40.1190.20">
    <property type="match status" value="1"/>
</dbReference>
<evidence type="ECO:0000256" key="7">
    <source>
        <dbReference type="ARBA" id="ARBA00022777"/>
    </source>
</evidence>
<proteinExistence type="inferred from homology"/>
<comment type="function">
    <text evidence="11">Catalyzes the phosphorylation of the hydroxyl group of 4-methyl-5-beta-hydroxyethylthiazole (THZ).</text>
</comment>
<dbReference type="NCBIfam" id="NF006830">
    <property type="entry name" value="PRK09355.1"/>
    <property type="match status" value="1"/>
</dbReference>
<keyword evidence="5 11" id="KW-0479">Metal-binding</keyword>
<comment type="similarity">
    <text evidence="11">Belongs to the Thz kinase family.</text>
</comment>
<evidence type="ECO:0000256" key="4">
    <source>
        <dbReference type="ARBA" id="ARBA00022679"/>
    </source>
</evidence>
<dbReference type="GO" id="GO:0004417">
    <property type="term" value="F:hydroxyethylthiazole kinase activity"/>
    <property type="evidence" value="ECO:0007669"/>
    <property type="project" value="UniProtKB-EC"/>
</dbReference>
<dbReference type="RefSeq" id="WP_068122181.1">
    <property type="nucleotide sequence ID" value="NZ_CCXJ01000494.1"/>
</dbReference>
<dbReference type="EC" id="2.7.1.50" evidence="11"/>
<evidence type="ECO:0000256" key="11">
    <source>
        <dbReference type="HAMAP-Rule" id="MF_00228"/>
    </source>
</evidence>
<sequence length="289" mass="28617">MPRTVNDPTPQTAALVDALERVRTRAPLVQCVTNAVVMQFTANALLALGASPAMVDIPDEAGAFASGADALLVNLGTPYAEQRDAAGEAVEAACAAGVPWVLDPVAVGMLPVRTPLAVRLVAARPTVVRGNASEVVALAATAGLSDPAAGGRGTDATLSVDEALRAAGALAGHTHGVVAVSGPVDAVTDGDRVVRIDNGNSLLTRVTGGGCALGACVAAFLGATRADQLDPLVATVAAVTAYGVAAEVAAEVATGPGSFAVALIDALHHLDATQLTDRASVVLATASAR</sequence>
<feature type="binding site" evidence="11">
    <location>
        <position position="181"/>
    </location>
    <ligand>
        <name>ATP</name>
        <dbReference type="ChEBI" id="CHEBI:30616"/>
    </ligand>
</feature>
<keyword evidence="4 11" id="KW-0808">Transferase</keyword>
<keyword evidence="13" id="KW-1185">Reference proteome</keyword>
<comment type="pathway">
    <text evidence="3 11">Cofactor biosynthesis; thiamine diphosphate biosynthesis; 4-methyl-5-(2-phosphoethyl)-thiazole from 5-(2-hydroxyethyl)-4-methylthiazole: step 1/1.</text>
</comment>
<evidence type="ECO:0000256" key="2">
    <source>
        <dbReference type="ARBA" id="ARBA00001946"/>
    </source>
</evidence>
<keyword evidence="7 11" id="KW-0418">Kinase</keyword>
<evidence type="ECO:0000313" key="12">
    <source>
        <dbReference type="EMBL" id="MDP9822298.1"/>
    </source>
</evidence>
<dbReference type="EMBL" id="JAUSQM010000001">
    <property type="protein sequence ID" value="MDP9822298.1"/>
    <property type="molecule type" value="Genomic_DNA"/>
</dbReference>
<organism evidence="12 13">
    <name type="scientific">Nocardioides massiliensis</name>
    <dbReference type="NCBI Taxonomy" id="1325935"/>
    <lineage>
        <taxon>Bacteria</taxon>
        <taxon>Bacillati</taxon>
        <taxon>Actinomycetota</taxon>
        <taxon>Actinomycetes</taxon>
        <taxon>Propionibacteriales</taxon>
        <taxon>Nocardioidaceae</taxon>
        <taxon>Nocardioides</taxon>
    </lineage>
</organism>
<evidence type="ECO:0000256" key="5">
    <source>
        <dbReference type="ARBA" id="ARBA00022723"/>
    </source>
</evidence>
<dbReference type="InterPro" id="IPR000417">
    <property type="entry name" value="Hyethyz_kinase"/>
</dbReference>
<dbReference type="SUPFAM" id="SSF53613">
    <property type="entry name" value="Ribokinase-like"/>
    <property type="match status" value="1"/>
</dbReference>
<feature type="binding site" evidence="11">
    <location>
        <position position="54"/>
    </location>
    <ligand>
        <name>substrate</name>
    </ligand>
</feature>
<dbReference type="PIRSF" id="PIRSF000513">
    <property type="entry name" value="Thz_kinase"/>
    <property type="match status" value="1"/>
</dbReference>
<evidence type="ECO:0000256" key="10">
    <source>
        <dbReference type="ARBA" id="ARBA00022977"/>
    </source>
</evidence>
<accession>A0ABT9NPH8</accession>
<feature type="binding site" evidence="11">
    <location>
        <position position="208"/>
    </location>
    <ligand>
        <name>substrate</name>
    </ligand>
</feature>
<reference evidence="12 13" key="1">
    <citation type="submission" date="2023-07" db="EMBL/GenBank/DDBJ databases">
        <title>Sequencing the genomes of 1000 actinobacteria strains.</title>
        <authorList>
            <person name="Klenk H.-P."/>
        </authorList>
    </citation>
    <scope>NUCLEOTIDE SEQUENCE [LARGE SCALE GENOMIC DNA]</scope>
    <source>
        <strain evidence="12 13">GD13</strain>
    </source>
</reference>
<evidence type="ECO:0000256" key="8">
    <source>
        <dbReference type="ARBA" id="ARBA00022840"/>
    </source>
</evidence>
<keyword evidence="10 11" id="KW-0784">Thiamine biosynthesis</keyword>
<dbReference type="HAMAP" id="MF_00228">
    <property type="entry name" value="Thz_kinase"/>
    <property type="match status" value="1"/>
</dbReference>
<dbReference type="PRINTS" id="PR01099">
    <property type="entry name" value="HYETHTZKNASE"/>
</dbReference>
<evidence type="ECO:0000256" key="3">
    <source>
        <dbReference type="ARBA" id="ARBA00004868"/>
    </source>
</evidence>
<evidence type="ECO:0000313" key="13">
    <source>
        <dbReference type="Proteomes" id="UP001240447"/>
    </source>
</evidence>
<dbReference type="Pfam" id="PF02110">
    <property type="entry name" value="HK"/>
    <property type="match status" value="1"/>
</dbReference>
<feature type="binding site" evidence="11">
    <location>
        <position position="129"/>
    </location>
    <ligand>
        <name>ATP</name>
        <dbReference type="ChEBI" id="CHEBI:30616"/>
    </ligand>
</feature>
<evidence type="ECO:0000256" key="6">
    <source>
        <dbReference type="ARBA" id="ARBA00022741"/>
    </source>
</evidence>
<dbReference type="InterPro" id="IPR029056">
    <property type="entry name" value="Ribokinase-like"/>
</dbReference>